<dbReference type="InterPro" id="IPR001611">
    <property type="entry name" value="Leu-rich_rpt"/>
</dbReference>
<keyword evidence="2" id="KW-1185">Reference proteome</keyword>
<dbReference type="GO" id="GO:0031146">
    <property type="term" value="P:SCF-dependent proteasomal ubiquitin-dependent protein catabolic process"/>
    <property type="evidence" value="ECO:0007669"/>
    <property type="project" value="TreeGrafter"/>
</dbReference>
<dbReference type="Gene3D" id="3.80.10.10">
    <property type="entry name" value="Ribonuclease Inhibitor"/>
    <property type="match status" value="3"/>
</dbReference>
<dbReference type="EMBL" id="AZIL01000287">
    <property type="protein sequence ID" value="EWM28466.1"/>
    <property type="molecule type" value="Genomic_DNA"/>
</dbReference>
<comment type="caution">
    <text evidence="1">The sequence shown here is derived from an EMBL/GenBank/DDBJ whole genome shotgun (WGS) entry which is preliminary data.</text>
</comment>
<dbReference type="OrthoDB" id="544129at2759"/>
<evidence type="ECO:0000313" key="2">
    <source>
        <dbReference type="Proteomes" id="UP000019335"/>
    </source>
</evidence>
<dbReference type="SMART" id="SM00367">
    <property type="entry name" value="LRR_CC"/>
    <property type="match status" value="5"/>
</dbReference>
<accession>W7U6K3</accession>
<dbReference type="InterPro" id="IPR006553">
    <property type="entry name" value="Leu-rich_rpt_Cys-con_subtyp"/>
</dbReference>
<dbReference type="SUPFAM" id="SSF52047">
    <property type="entry name" value="RNI-like"/>
    <property type="match status" value="1"/>
</dbReference>
<organism evidence="1 2">
    <name type="scientific">Nannochloropsis gaditana</name>
    <dbReference type="NCBI Taxonomy" id="72520"/>
    <lineage>
        <taxon>Eukaryota</taxon>
        <taxon>Sar</taxon>
        <taxon>Stramenopiles</taxon>
        <taxon>Ochrophyta</taxon>
        <taxon>Eustigmatophyceae</taxon>
        <taxon>Eustigmatales</taxon>
        <taxon>Monodopsidaceae</taxon>
        <taxon>Nannochloropsis</taxon>
    </lineage>
</organism>
<dbReference type="PANTHER" id="PTHR13318">
    <property type="entry name" value="PARTNER OF PAIRED, ISOFORM B-RELATED"/>
    <property type="match status" value="1"/>
</dbReference>
<proteinExistence type="predicted"/>
<gene>
    <name evidence="1" type="ORF">Naga_100190g7</name>
</gene>
<sequence length="440" mass="48133">MPPGAWAQKSFETAEMAEDVAGKRRESHAGPTTVAIAVQPKKRRRLSSRVVYHQETSATTNGYTKSSIHTGGSCMNVEDKRCSQSSGRRLGSRLATGQSTAPATFCMLPTDIQARVLYSGYFNSVYVLTNLSLVSKGWHAMASKCYHELDLSRLPHLDDNHLSRMASRFQGVHSLDLSFCDSVGDSVTMALTRCNTTLIRISLRGCGVSDQGLQEIFRFTRLESVDVSKRKRDQSTLLTDDGLRPLAHLRHLQEVNLAWNRLITDEGVRILLSPAPGSKHLRVLDLSCCERLTDAACEALVGQPLEALSLSGCPQITDQALRILYVDGSGNGDSFFSTGLLEMQAFPRDVNERVHCAAVSYSSTALPQTGDRARVGSPQPATSLVSLSLAHCPALTDLSVEILLTFSRLQSLDMRDCRGLTEKARSMLQKWLPAAMVACS</sequence>
<dbReference type="Pfam" id="PF13516">
    <property type="entry name" value="LRR_6"/>
    <property type="match status" value="3"/>
</dbReference>
<name>W7U6K3_9STRA</name>
<dbReference type="AlphaFoldDB" id="W7U6K3"/>
<reference evidence="1 2" key="1">
    <citation type="journal article" date="2014" name="Mol. Plant">
        <title>Chromosome Scale Genome Assembly and Transcriptome Profiling of Nannochloropsis gaditana in Nitrogen Depletion.</title>
        <authorList>
            <person name="Corteggiani Carpinelli E."/>
            <person name="Telatin A."/>
            <person name="Vitulo N."/>
            <person name="Forcato C."/>
            <person name="D'Angelo M."/>
            <person name="Schiavon R."/>
            <person name="Vezzi A."/>
            <person name="Giacometti G.M."/>
            <person name="Morosinotto T."/>
            <person name="Valle G."/>
        </authorList>
    </citation>
    <scope>NUCLEOTIDE SEQUENCE [LARGE SCALE GENOMIC DNA]</scope>
    <source>
        <strain evidence="1 2">B-31</strain>
    </source>
</reference>
<dbReference type="Proteomes" id="UP000019335">
    <property type="component" value="Chromosome 4"/>
</dbReference>
<dbReference type="GO" id="GO:0019005">
    <property type="term" value="C:SCF ubiquitin ligase complex"/>
    <property type="evidence" value="ECO:0007669"/>
    <property type="project" value="TreeGrafter"/>
</dbReference>
<dbReference type="InterPro" id="IPR032675">
    <property type="entry name" value="LRR_dom_sf"/>
</dbReference>
<evidence type="ECO:0000313" key="1">
    <source>
        <dbReference type="EMBL" id="EWM28466.1"/>
    </source>
</evidence>
<protein>
    <submittedName>
        <fullName evidence="1">Leucine-rich repeat, cysteine-containing subtype</fullName>
    </submittedName>
</protein>